<sequence>MGMLAKVRRMYFRDKVPLREIARQTGLSRNTLRHWLRQSEMREPAYPRRTAASVLDPYKEQLVTWLRTDSHRLK</sequence>
<dbReference type="SUPFAM" id="SSF46689">
    <property type="entry name" value="Homeodomain-like"/>
    <property type="match status" value="1"/>
</dbReference>
<evidence type="ECO:0000313" key="3">
    <source>
        <dbReference type="Proteomes" id="UP000294980"/>
    </source>
</evidence>
<evidence type="ECO:0000259" key="1">
    <source>
        <dbReference type="PROSITE" id="PS50531"/>
    </source>
</evidence>
<dbReference type="EMBL" id="SLWX01000007">
    <property type="protein sequence ID" value="TCO75751.1"/>
    <property type="molecule type" value="Genomic_DNA"/>
</dbReference>
<dbReference type="AlphaFoldDB" id="A0A4R2KNK4"/>
<proteinExistence type="predicted"/>
<comment type="caution">
    <text evidence="2">The sequence shown here is derived from an EMBL/GenBank/DDBJ whole genome shotgun (WGS) entry which is preliminary data.</text>
</comment>
<reference evidence="2 3" key="1">
    <citation type="submission" date="2019-03" db="EMBL/GenBank/DDBJ databases">
        <title>Genomic Encyclopedia of Type Strains, Phase IV (KMG-IV): sequencing the most valuable type-strain genomes for metagenomic binning, comparative biology and taxonomic classification.</title>
        <authorList>
            <person name="Goeker M."/>
        </authorList>
    </citation>
    <scope>NUCLEOTIDE SEQUENCE [LARGE SCALE GENOMIC DNA]</scope>
    <source>
        <strain evidence="2 3">DSM 23344</strain>
    </source>
</reference>
<feature type="domain" description="HTH IS21-type" evidence="1">
    <location>
        <begin position="3"/>
        <end position="66"/>
    </location>
</feature>
<evidence type="ECO:0000313" key="2">
    <source>
        <dbReference type="EMBL" id="TCO75751.1"/>
    </source>
</evidence>
<accession>A0A4R2KNK4</accession>
<name>A0A4R2KNK4_9GAMM</name>
<dbReference type="InterPro" id="IPR009057">
    <property type="entry name" value="Homeodomain-like_sf"/>
</dbReference>
<feature type="non-terminal residue" evidence="2">
    <location>
        <position position="74"/>
    </location>
</feature>
<dbReference type="Proteomes" id="UP000294980">
    <property type="component" value="Unassembled WGS sequence"/>
</dbReference>
<dbReference type="Gene3D" id="1.10.10.60">
    <property type="entry name" value="Homeodomain-like"/>
    <property type="match status" value="1"/>
</dbReference>
<keyword evidence="3" id="KW-1185">Reference proteome</keyword>
<protein>
    <submittedName>
        <fullName evidence="2">Transposase</fullName>
    </submittedName>
</protein>
<dbReference type="PROSITE" id="PS50531">
    <property type="entry name" value="HTH_IS21"/>
    <property type="match status" value="1"/>
</dbReference>
<organism evidence="2 3">
    <name type="scientific">Chromatocurvus halotolerans</name>
    <dbReference type="NCBI Taxonomy" id="1132028"/>
    <lineage>
        <taxon>Bacteria</taxon>
        <taxon>Pseudomonadati</taxon>
        <taxon>Pseudomonadota</taxon>
        <taxon>Gammaproteobacteria</taxon>
        <taxon>Cellvibrionales</taxon>
        <taxon>Halieaceae</taxon>
        <taxon>Chromatocurvus</taxon>
    </lineage>
</organism>
<dbReference type="InterPro" id="IPR017894">
    <property type="entry name" value="HTH_IS21_transposase_type"/>
</dbReference>
<gene>
    <name evidence="2" type="ORF">EV688_107176</name>
</gene>